<keyword evidence="5" id="KW-1185">Reference proteome</keyword>
<proteinExistence type="inferred from homology"/>
<evidence type="ECO:0000313" key="5">
    <source>
        <dbReference type="Proteomes" id="UP000002791"/>
    </source>
</evidence>
<dbReference type="HOGENOM" id="CLU_511581_0_0_11"/>
<dbReference type="eggNOG" id="COG0300">
    <property type="taxonomic scope" value="Bacteria"/>
</dbReference>
<reference evidence="4 5" key="1">
    <citation type="submission" date="2011-11" db="EMBL/GenBank/DDBJ databases">
        <title>The Noncontiguous Finished sequence of Saccharomonospora cyanea NA-134.</title>
        <authorList>
            <consortium name="US DOE Joint Genome Institute"/>
            <person name="Lucas S."/>
            <person name="Han J."/>
            <person name="Lapidus A."/>
            <person name="Cheng J.-F."/>
            <person name="Goodwin L."/>
            <person name="Pitluck S."/>
            <person name="Peters L."/>
            <person name="Ovchinnikova G."/>
            <person name="Lu M."/>
            <person name="Detter J.C."/>
            <person name="Han C."/>
            <person name="Tapia R."/>
            <person name="Land M."/>
            <person name="Hauser L."/>
            <person name="Kyrpides N."/>
            <person name="Ivanova N."/>
            <person name="Pagani I."/>
            <person name="Brambilla E.-M."/>
            <person name="Klenk H.-P."/>
            <person name="Woyke T."/>
        </authorList>
    </citation>
    <scope>NUCLEOTIDE SEQUENCE [LARGE SCALE GENOMIC DNA]</scope>
    <source>
        <strain evidence="4 5">NA-134</strain>
    </source>
</reference>
<evidence type="ECO:0000256" key="1">
    <source>
        <dbReference type="ARBA" id="ARBA00006484"/>
    </source>
</evidence>
<protein>
    <recommendedName>
        <fullName evidence="3">Ketoreductase domain-containing protein</fullName>
    </recommendedName>
</protein>
<dbReference type="InterPro" id="IPR000073">
    <property type="entry name" value="AB_hydrolase_1"/>
</dbReference>
<dbReference type="NCBIfam" id="NF004514">
    <property type="entry name" value="PRK05855.1"/>
    <property type="match status" value="1"/>
</dbReference>
<evidence type="ECO:0000313" key="4">
    <source>
        <dbReference type="EMBL" id="EHR63287.1"/>
    </source>
</evidence>
<dbReference type="OrthoDB" id="4220752at2"/>
<dbReference type="Gene3D" id="3.40.50.1820">
    <property type="entry name" value="alpha/beta hydrolase"/>
    <property type="match status" value="1"/>
</dbReference>
<dbReference type="PRINTS" id="PR00081">
    <property type="entry name" value="GDHRDH"/>
</dbReference>
<dbReference type="InterPro" id="IPR057326">
    <property type="entry name" value="KR_dom"/>
</dbReference>
<dbReference type="PRINTS" id="PR00080">
    <property type="entry name" value="SDRFAMILY"/>
</dbReference>
<feature type="domain" description="Ketoreductase" evidence="3">
    <location>
        <begin position="307"/>
        <end position="492"/>
    </location>
</feature>
<dbReference type="SUPFAM" id="SSF51735">
    <property type="entry name" value="NAD(P)-binding Rossmann-fold domains"/>
    <property type="match status" value="1"/>
</dbReference>
<keyword evidence="2" id="KW-0560">Oxidoreductase</keyword>
<comment type="similarity">
    <text evidence="1">Belongs to the short-chain dehydrogenases/reductases (SDR) family.</text>
</comment>
<dbReference type="InterPro" id="IPR029058">
    <property type="entry name" value="AB_hydrolase_fold"/>
</dbReference>
<gene>
    <name evidence="4" type="ORF">SaccyDRAFT_4477</name>
</gene>
<dbReference type="FunFam" id="3.40.50.720:FF:000084">
    <property type="entry name" value="Short-chain dehydrogenase reductase"/>
    <property type="match status" value="1"/>
</dbReference>
<dbReference type="InterPro" id="IPR002347">
    <property type="entry name" value="SDR_fam"/>
</dbReference>
<organism evidence="4 5">
    <name type="scientific">Saccharomonospora cyanea NA-134</name>
    <dbReference type="NCBI Taxonomy" id="882082"/>
    <lineage>
        <taxon>Bacteria</taxon>
        <taxon>Bacillati</taxon>
        <taxon>Actinomycetota</taxon>
        <taxon>Actinomycetes</taxon>
        <taxon>Pseudonocardiales</taxon>
        <taxon>Pseudonocardiaceae</taxon>
        <taxon>Saccharomonospora</taxon>
    </lineage>
</organism>
<dbReference type="PANTHER" id="PTHR43391">
    <property type="entry name" value="RETINOL DEHYDROGENASE-RELATED"/>
    <property type="match status" value="1"/>
</dbReference>
<dbReference type="SUPFAM" id="SSF53474">
    <property type="entry name" value="alpha/beta-Hydrolases"/>
    <property type="match status" value="1"/>
</dbReference>
<dbReference type="RefSeq" id="WP_005459495.1">
    <property type="nucleotide sequence ID" value="NZ_CM001440.1"/>
</dbReference>
<accession>H5XP38</accession>
<dbReference type="Proteomes" id="UP000002791">
    <property type="component" value="Chromosome"/>
</dbReference>
<dbReference type="Pfam" id="PF00561">
    <property type="entry name" value="Abhydrolase_1"/>
    <property type="match status" value="1"/>
</dbReference>
<dbReference type="SMART" id="SM00822">
    <property type="entry name" value="PKS_KR"/>
    <property type="match status" value="1"/>
</dbReference>
<dbReference type="PANTHER" id="PTHR43391:SF12">
    <property type="entry name" value="OXIDOREDUCTASE EPHD-RELATED"/>
    <property type="match status" value="1"/>
</dbReference>
<name>H5XP38_9PSEU</name>
<dbReference type="AlphaFoldDB" id="H5XP38"/>
<sequence length="570" mass="61844">MRTTVTTSDGVRLSVRVRGPEQAPTLVCVHGYPDNAALWDDVIAHLPDGLRVVTYDVRGAGSSDRPRAREAYRLDRLAEDLREVVDATSPGRPVHLLAHDWGSIQAWHAVAGPWLGGRIASFTSISGPSLDHVARWLRSRLRRPRTLGAALSQLSRSSYIGFFQLPVLPELAWRTGIVAAVVRRWEPAEPTPVTADAVSGLNLYRANVGGGGRRRRRGWSPVDVPVQVLAPRADPFVGVPVQTELEEWVPNLRVRRIPGGHWVVRADPARVASAVAEFVAHVEGDIETRALKRARRGTLRVGRFDGRLVVVTGAGRGIGRATALAFAREGADLVLADIDAESLEEAARAVRGAGVTVTAHRVDVADGEAMRAFAERVVRDCGVPDVVVNNAGIGMAGPVLDTTEEEWRRLVDVNFWGVLHGCRLFAPHMVERGEGGHLVNIASMAAYLPNPMLPAYSTVKAAVLMLSESLRAELAASDIGVSAVCPGFVATDIVGSTRFAGTGDSEQQRRRQRAQRFYTARNARPELVAKDVLRAVERNLPVVTPTVEAKAARLLARWAPGLVRAALRRR</sequence>
<dbReference type="Gene3D" id="3.40.50.720">
    <property type="entry name" value="NAD(P)-binding Rossmann-like Domain"/>
    <property type="match status" value="1"/>
</dbReference>
<dbReference type="InterPro" id="IPR036291">
    <property type="entry name" value="NAD(P)-bd_dom_sf"/>
</dbReference>
<dbReference type="eggNOG" id="COG0596">
    <property type="taxonomic scope" value="Bacteria"/>
</dbReference>
<dbReference type="STRING" id="882082.SaccyDRAFT_4477"/>
<dbReference type="CDD" id="cd05233">
    <property type="entry name" value="SDR_c"/>
    <property type="match status" value="1"/>
</dbReference>
<dbReference type="Pfam" id="PF00106">
    <property type="entry name" value="adh_short"/>
    <property type="match status" value="1"/>
</dbReference>
<evidence type="ECO:0000256" key="2">
    <source>
        <dbReference type="ARBA" id="ARBA00023002"/>
    </source>
</evidence>
<evidence type="ECO:0000259" key="3">
    <source>
        <dbReference type="SMART" id="SM00822"/>
    </source>
</evidence>
<dbReference type="EMBL" id="CM001440">
    <property type="protein sequence ID" value="EHR63287.1"/>
    <property type="molecule type" value="Genomic_DNA"/>
</dbReference>
<dbReference type="GO" id="GO:0016491">
    <property type="term" value="F:oxidoreductase activity"/>
    <property type="evidence" value="ECO:0007669"/>
    <property type="project" value="UniProtKB-KW"/>
</dbReference>